<evidence type="ECO:0000313" key="11">
    <source>
        <dbReference type="Proteomes" id="UP000182204"/>
    </source>
</evidence>
<evidence type="ECO:0000256" key="8">
    <source>
        <dbReference type="RuleBase" id="RU363032"/>
    </source>
</evidence>
<dbReference type="eggNOG" id="COG1174">
    <property type="taxonomic scope" value="Bacteria"/>
</dbReference>
<dbReference type="CDD" id="cd06261">
    <property type="entry name" value="TM_PBP2"/>
    <property type="match status" value="1"/>
</dbReference>
<dbReference type="SUPFAM" id="SSF161098">
    <property type="entry name" value="MetI-like"/>
    <property type="match status" value="1"/>
</dbReference>
<evidence type="ECO:0000256" key="5">
    <source>
        <dbReference type="ARBA" id="ARBA00023136"/>
    </source>
</evidence>
<evidence type="ECO:0000256" key="3">
    <source>
        <dbReference type="ARBA" id="ARBA00022692"/>
    </source>
</evidence>
<dbReference type="PROSITE" id="PS50928">
    <property type="entry name" value="ABC_TM1"/>
    <property type="match status" value="1"/>
</dbReference>
<dbReference type="GO" id="GO:0043190">
    <property type="term" value="C:ATP-binding cassette (ABC) transporter complex"/>
    <property type="evidence" value="ECO:0007669"/>
    <property type="project" value="InterPro"/>
</dbReference>
<comment type="similarity">
    <text evidence="8">Belongs to the binding-protein-dependent transport system permease family.</text>
</comment>
<dbReference type="STRING" id="413999.CBO1637"/>
<evidence type="ECO:0000256" key="2">
    <source>
        <dbReference type="ARBA" id="ARBA00022448"/>
    </source>
</evidence>
<name>A0A1L3NLM2_CLOSG</name>
<dbReference type="Gene3D" id="3.40.190.10">
    <property type="entry name" value="Periplasmic binding protein-like II"/>
    <property type="match status" value="1"/>
</dbReference>
<sequence length="527" mass="57763">MNSFIQQLILKKSEIFSLLVEHVELTLIAVLIAVVIGVPLGIIITKNKKLANIVIGFANLTQAIPSLAILGFLIPLIGIGSGPAITMVVLYSMLPILKNTYTGITNINPDMLEAAKGLGMTNTQTLKLIKIPLAMPIIMAGIRIASVTAVGLMTIAAFVGAGGLGYLVFSGIQTVDNNLILFGAIPAAILALIIDWITGRIEDATMPNGVKRADGTMKVKRGSSNKNRKRNTIIASIVGVCILLALVVPKLIGMGHKKVVIGSKNFTEQIILGNILEELIHKKTDIDVETKLNLGGTQVSFNALKTGGIDMYVEYTGTAYGNMLNIKKPNRDRDDVYNTVKKEFKERFGIEVLKPIGFNNTYAMATTKEIAQKYNLKTTSDLAKESSNMIAGPTIEFANREDGLIGLNKAYNMNFKSVKPIDGGLRYTALANNETQIIDAFTTDGLIEQFNLVLLEDDKHFFPDYYAVPIVKEETLKKFPELRKVLGELDGRITDEKMRKLNYEVDVNKRDPKEVAKEFLQKEGLTD</sequence>
<dbReference type="GO" id="GO:0022857">
    <property type="term" value="F:transmembrane transporter activity"/>
    <property type="evidence" value="ECO:0007669"/>
    <property type="project" value="InterPro"/>
</dbReference>
<organism evidence="10 11">
    <name type="scientific">Clostridium sporogenes</name>
    <dbReference type="NCBI Taxonomy" id="1509"/>
    <lineage>
        <taxon>Bacteria</taxon>
        <taxon>Bacillati</taxon>
        <taxon>Bacillota</taxon>
        <taxon>Clostridia</taxon>
        <taxon>Eubacteriales</taxon>
        <taxon>Clostridiaceae</taxon>
        <taxon>Clostridium</taxon>
    </lineage>
</organism>
<feature type="domain" description="ABC transmembrane type-1" evidence="9">
    <location>
        <begin position="19"/>
        <end position="198"/>
    </location>
</feature>
<dbReference type="AlphaFoldDB" id="A0A1L3NLM2"/>
<proteinExistence type="inferred from homology"/>
<evidence type="ECO:0000259" key="9">
    <source>
        <dbReference type="PROSITE" id="PS50928"/>
    </source>
</evidence>
<keyword evidence="5 8" id="KW-0472">Membrane</keyword>
<keyword evidence="2 8" id="KW-0813">Transport</keyword>
<dbReference type="eggNOG" id="COG1732">
    <property type="taxonomic scope" value="Bacteria"/>
</dbReference>
<reference evidence="10 11" key="1">
    <citation type="submission" date="2015-11" db="EMBL/GenBank/DDBJ databases">
        <authorList>
            <person name="Hill K.K."/>
            <person name="Shirey T.B."/>
            <person name="Raphael B."/>
            <person name="Daligault H.E."/>
            <person name="Davenport K.W."/>
            <person name="Bruce D.C."/>
            <person name="Foley B.T."/>
            <person name="Johnson S.L."/>
        </authorList>
    </citation>
    <scope>NUCLEOTIDE SEQUENCE [LARGE SCALE GENOMIC DNA]</scope>
    <source>
        <strain evidence="10 11">CDC_1632</strain>
    </source>
</reference>
<dbReference type="PANTHER" id="PTHR30177">
    <property type="entry name" value="GLYCINE BETAINE/L-PROLINE TRANSPORT SYSTEM PERMEASE PROTEIN PROW"/>
    <property type="match status" value="1"/>
</dbReference>
<dbReference type="Pfam" id="PF00528">
    <property type="entry name" value="BPD_transp_1"/>
    <property type="match status" value="1"/>
</dbReference>
<feature type="transmembrane region" description="Helical" evidence="8">
    <location>
        <begin position="137"/>
        <end position="167"/>
    </location>
</feature>
<keyword evidence="3 8" id="KW-0812">Transmembrane</keyword>
<evidence type="ECO:0000256" key="7">
    <source>
        <dbReference type="ARBA" id="ARBA00035652"/>
    </source>
</evidence>
<comment type="similarity">
    <text evidence="7">In the N-terminal section; belongs to the binding-protein-dependent transport system permease family.</text>
</comment>
<feature type="transmembrane region" description="Helical" evidence="8">
    <location>
        <begin position="233"/>
        <end position="252"/>
    </location>
</feature>
<keyword evidence="4 8" id="KW-1133">Transmembrane helix</keyword>
<dbReference type="Pfam" id="PF04069">
    <property type="entry name" value="OpuAC"/>
    <property type="match status" value="1"/>
</dbReference>
<dbReference type="Gene3D" id="3.40.190.120">
    <property type="entry name" value="Osmoprotection protein (prox), domain 2"/>
    <property type="match status" value="1"/>
</dbReference>
<evidence type="ECO:0000256" key="6">
    <source>
        <dbReference type="ARBA" id="ARBA00035642"/>
    </source>
</evidence>
<dbReference type="Proteomes" id="UP000182204">
    <property type="component" value="Chromosome"/>
</dbReference>
<evidence type="ECO:0000313" key="10">
    <source>
        <dbReference type="EMBL" id="APH17003.1"/>
    </source>
</evidence>
<feature type="transmembrane region" description="Helical" evidence="8">
    <location>
        <begin position="66"/>
        <end position="91"/>
    </location>
</feature>
<dbReference type="InterPro" id="IPR035906">
    <property type="entry name" value="MetI-like_sf"/>
</dbReference>
<dbReference type="InterPro" id="IPR000515">
    <property type="entry name" value="MetI-like"/>
</dbReference>
<dbReference type="GO" id="GO:0031460">
    <property type="term" value="P:glycine betaine transport"/>
    <property type="evidence" value="ECO:0007669"/>
    <property type="project" value="TreeGrafter"/>
</dbReference>
<dbReference type="CDD" id="cd13609">
    <property type="entry name" value="PBP2_Opu_like_1"/>
    <property type="match status" value="1"/>
</dbReference>
<feature type="transmembrane region" description="Helical" evidence="8">
    <location>
        <begin position="179"/>
        <end position="198"/>
    </location>
</feature>
<dbReference type="PANTHER" id="PTHR30177:SF4">
    <property type="entry name" value="OSMOPROTECTANT IMPORT PERMEASE PROTEIN OSMW"/>
    <property type="match status" value="1"/>
</dbReference>
<gene>
    <name evidence="10" type="ORF">NPD5_385</name>
</gene>
<dbReference type="EMBL" id="CP013243">
    <property type="protein sequence ID" value="APH17003.1"/>
    <property type="molecule type" value="Genomic_DNA"/>
</dbReference>
<protein>
    <submittedName>
        <fullName evidence="10">Binding--dependent transport system inner membrane component family protein</fullName>
    </submittedName>
</protein>
<evidence type="ECO:0000256" key="1">
    <source>
        <dbReference type="ARBA" id="ARBA00004141"/>
    </source>
</evidence>
<evidence type="ECO:0000256" key="4">
    <source>
        <dbReference type="ARBA" id="ARBA00022989"/>
    </source>
</evidence>
<comment type="subcellular location">
    <subcellularLocation>
        <location evidence="8">Cell membrane</location>
        <topology evidence="8">Multi-pass membrane protein</topology>
    </subcellularLocation>
    <subcellularLocation>
        <location evidence="1">Membrane</location>
        <topology evidence="1">Multi-pass membrane protein</topology>
    </subcellularLocation>
</comment>
<accession>A0A1L3NLM2</accession>
<dbReference type="InterPro" id="IPR051204">
    <property type="entry name" value="ABC_transp_perm/SBD"/>
</dbReference>
<dbReference type="Gene3D" id="1.10.3720.10">
    <property type="entry name" value="MetI-like"/>
    <property type="match status" value="1"/>
</dbReference>
<dbReference type="FunFam" id="1.10.3720.10:FF:000001">
    <property type="entry name" value="Glycine betaine ABC transporter, permease"/>
    <property type="match status" value="1"/>
</dbReference>
<dbReference type="SUPFAM" id="SSF53850">
    <property type="entry name" value="Periplasmic binding protein-like II"/>
    <property type="match status" value="1"/>
</dbReference>
<dbReference type="RefSeq" id="WP_072584365.1">
    <property type="nucleotide sequence ID" value="NZ_CP013243.1"/>
</dbReference>
<feature type="transmembrane region" description="Helical" evidence="8">
    <location>
        <begin position="25"/>
        <end position="45"/>
    </location>
</feature>
<comment type="similarity">
    <text evidence="6">In the C-terminal section; belongs to the OsmX family.</text>
</comment>
<dbReference type="InterPro" id="IPR007210">
    <property type="entry name" value="ABC_Gly_betaine_transp_sub-bd"/>
</dbReference>